<evidence type="ECO:0000256" key="2">
    <source>
        <dbReference type="ARBA" id="ARBA00023150"/>
    </source>
</evidence>
<gene>
    <name evidence="3 4" type="primary">fdhD</name>
    <name evidence="4" type="ORF">JDW22_11445</name>
</gene>
<dbReference type="Proteomes" id="UP000614058">
    <property type="component" value="Unassembled WGS sequence"/>
</dbReference>
<keyword evidence="1 3" id="KW-0963">Cytoplasm</keyword>
<evidence type="ECO:0000313" key="4">
    <source>
        <dbReference type="EMBL" id="MBK0397170.1"/>
    </source>
</evidence>
<organism evidence="4 5">
    <name type="scientific">Kingella bonacorsii</name>
    <dbReference type="NCBI Taxonomy" id="2796361"/>
    <lineage>
        <taxon>Bacteria</taxon>
        <taxon>Pseudomonadati</taxon>
        <taxon>Pseudomonadota</taxon>
        <taxon>Betaproteobacteria</taxon>
        <taxon>Neisseriales</taxon>
        <taxon>Neisseriaceae</taxon>
        <taxon>Kingella</taxon>
    </lineage>
</organism>
<dbReference type="Pfam" id="PF02634">
    <property type="entry name" value="FdhD-NarQ"/>
    <property type="match status" value="1"/>
</dbReference>
<dbReference type="PANTHER" id="PTHR30592:SF1">
    <property type="entry name" value="SULFUR CARRIER PROTEIN FDHD"/>
    <property type="match status" value="1"/>
</dbReference>
<dbReference type="SUPFAM" id="SSF53927">
    <property type="entry name" value="Cytidine deaminase-like"/>
    <property type="match status" value="1"/>
</dbReference>
<accession>A0ABS1BV78</accession>
<dbReference type="EMBL" id="JAEHNZ010000004">
    <property type="protein sequence ID" value="MBK0397170.1"/>
    <property type="molecule type" value="Genomic_DNA"/>
</dbReference>
<sequence length="265" mass="28721">MPTPPIQTTLIIRYHQASFTPTQDTLAQEAPIALVYNGISHAVIMATPQDISQLALGFSISEHILQRPSQLYGSEIVYTPHGIEARLEIASECFAQLKQRRRTLNGRTGCGLCGIDSLAAAQPSIAPVTRSLKTQAAHINQALAQFNQHQPLRQQTGSLHAAAWVVGGQIQASYEDIGRHNALDKLIGHLVQHRADTQQGWLLLSSRASYEMIAKAASIGIHTIVAVSAATALAAQIAEQAHITLIGFAKPEKFTIYTHPQYITA</sequence>
<proteinExistence type="inferred from homology"/>
<comment type="caution">
    <text evidence="4">The sequence shown here is derived from an EMBL/GenBank/DDBJ whole genome shotgun (WGS) entry which is preliminary data.</text>
</comment>
<dbReference type="NCBIfam" id="TIGR00129">
    <property type="entry name" value="fdhD_narQ"/>
    <property type="match status" value="1"/>
</dbReference>
<keyword evidence="2 3" id="KW-0501">Molybdenum cofactor biosynthesis</keyword>
<protein>
    <recommendedName>
        <fullName evidence="3">Sulfur carrier protein FdhD</fullName>
    </recommendedName>
</protein>
<comment type="similarity">
    <text evidence="3">Belongs to the FdhD family.</text>
</comment>
<reference evidence="4 5" key="1">
    <citation type="journal article" date="2021" name="Pathogens">
        <title>Isolation and Characterization of Kingella bonacorsii sp. nov., A Novel Kingella Species Detected in a Stable Periodontitis Subject.</title>
        <authorList>
            <person name="Antezack A."/>
            <person name="Boxberger M."/>
            <person name="Rolland C."/>
            <person name="Monnet-Corti V."/>
            <person name="La Scola B."/>
        </authorList>
    </citation>
    <scope>NUCLEOTIDE SEQUENCE [LARGE SCALE GENOMIC DNA]</scope>
    <source>
        <strain evidence="4 5">Marseille-Q4569</strain>
    </source>
</reference>
<dbReference type="Gene3D" id="3.40.140.10">
    <property type="entry name" value="Cytidine Deaminase, domain 2"/>
    <property type="match status" value="1"/>
</dbReference>
<comment type="function">
    <text evidence="3">Required for formate dehydrogenase (FDH) activity. Acts as a sulfur carrier protein that transfers sulfur from IscS to the molybdenum cofactor prior to its insertion into FDH.</text>
</comment>
<evidence type="ECO:0000313" key="5">
    <source>
        <dbReference type="Proteomes" id="UP000614058"/>
    </source>
</evidence>
<feature type="active site" description="Cysteine persulfide intermediate" evidence="3">
    <location>
        <position position="110"/>
    </location>
</feature>
<keyword evidence="5" id="KW-1185">Reference proteome</keyword>
<comment type="subcellular location">
    <subcellularLocation>
        <location evidence="3">Cytoplasm</location>
    </subcellularLocation>
</comment>
<dbReference type="PIRSF" id="PIRSF015626">
    <property type="entry name" value="FdhD"/>
    <property type="match status" value="1"/>
</dbReference>
<name>A0ABS1BV78_9NEIS</name>
<dbReference type="RefSeq" id="WP_200523159.1">
    <property type="nucleotide sequence ID" value="NZ_JAEHNZ010000004.1"/>
</dbReference>
<dbReference type="InterPro" id="IPR003786">
    <property type="entry name" value="FdhD"/>
</dbReference>
<dbReference type="InterPro" id="IPR016193">
    <property type="entry name" value="Cytidine_deaminase-like"/>
</dbReference>
<feature type="binding site" evidence="3">
    <location>
        <begin position="248"/>
        <end position="253"/>
    </location>
    <ligand>
        <name>Mo-bis(molybdopterin guanine dinucleotide)</name>
        <dbReference type="ChEBI" id="CHEBI:60539"/>
    </ligand>
</feature>
<dbReference type="Gene3D" id="3.10.20.10">
    <property type="match status" value="1"/>
</dbReference>
<dbReference type="HAMAP" id="MF_00187">
    <property type="entry name" value="FdhD"/>
    <property type="match status" value="1"/>
</dbReference>
<evidence type="ECO:0000256" key="1">
    <source>
        <dbReference type="ARBA" id="ARBA00022490"/>
    </source>
</evidence>
<dbReference type="PANTHER" id="PTHR30592">
    <property type="entry name" value="FORMATE DEHYDROGENASE"/>
    <property type="match status" value="1"/>
</dbReference>
<evidence type="ECO:0000256" key="3">
    <source>
        <dbReference type="HAMAP-Rule" id="MF_00187"/>
    </source>
</evidence>